<dbReference type="AlphaFoldDB" id="A0A9Q3EZ11"/>
<reference evidence="2" key="1">
    <citation type="submission" date="2021-03" db="EMBL/GenBank/DDBJ databases">
        <title>Draft genome sequence of rust myrtle Austropuccinia psidii MF-1, a brazilian biotype.</title>
        <authorList>
            <person name="Quecine M.C."/>
            <person name="Pachon D.M.R."/>
            <person name="Bonatelli M.L."/>
            <person name="Correr F.H."/>
            <person name="Franceschini L.M."/>
            <person name="Leite T.F."/>
            <person name="Margarido G.R.A."/>
            <person name="Almeida C.A."/>
            <person name="Ferrarezi J.A."/>
            <person name="Labate C.A."/>
        </authorList>
    </citation>
    <scope>NUCLEOTIDE SEQUENCE</scope>
    <source>
        <strain evidence="2">MF-1</strain>
    </source>
</reference>
<protein>
    <submittedName>
        <fullName evidence="2">Uncharacterized protein</fullName>
    </submittedName>
</protein>
<gene>
    <name evidence="2" type="ORF">O181_067465</name>
</gene>
<name>A0A9Q3EZ11_9BASI</name>
<evidence type="ECO:0000256" key="1">
    <source>
        <dbReference type="SAM" id="MobiDB-lite"/>
    </source>
</evidence>
<accession>A0A9Q3EZ11</accession>
<evidence type="ECO:0000313" key="3">
    <source>
        <dbReference type="Proteomes" id="UP000765509"/>
    </source>
</evidence>
<comment type="caution">
    <text evidence="2">The sequence shown here is derived from an EMBL/GenBank/DDBJ whole genome shotgun (WGS) entry which is preliminary data.</text>
</comment>
<feature type="region of interest" description="Disordered" evidence="1">
    <location>
        <begin position="48"/>
        <end position="67"/>
    </location>
</feature>
<keyword evidence="3" id="KW-1185">Reference proteome</keyword>
<sequence>MEHGQKELQISITLGRAWRKLPEDMSQRDTLQRSYGNSQRMEFQKAFQTSGGEGNQYKGNSSHYPSYRRTIEPDRAYSDSFRLTRSRPTQLSSGFTLFRYHQISGQESLLFTIPGSFQGNTRIQREKQHLFWPEAERVRPNEPESDGIGERSTQEPEIVVSTLRISSPINRNINPTQNEHNVVTPESNSKIDQLWLQISQFEVQTQKKFYELNRSHLRLKGLTTLQEATIKAIHESCSKLREAFKEINKRLNQVFEQQKHCKRDRNCMYQDKNKLFNVFQNMNPQQQGHALDNPYQEDIKPDVLSDTSPRSP</sequence>
<evidence type="ECO:0000313" key="2">
    <source>
        <dbReference type="EMBL" id="MBW0527750.1"/>
    </source>
</evidence>
<dbReference type="EMBL" id="AVOT02033790">
    <property type="protein sequence ID" value="MBW0527750.1"/>
    <property type="molecule type" value="Genomic_DNA"/>
</dbReference>
<dbReference type="Proteomes" id="UP000765509">
    <property type="component" value="Unassembled WGS sequence"/>
</dbReference>
<organism evidence="2 3">
    <name type="scientific">Austropuccinia psidii MF-1</name>
    <dbReference type="NCBI Taxonomy" id="1389203"/>
    <lineage>
        <taxon>Eukaryota</taxon>
        <taxon>Fungi</taxon>
        <taxon>Dikarya</taxon>
        <taxon>Basidiomycota</taxon>
        <taxon>Pucciniomycotina</taxon>
        <taxon>Pucciniomycetes</taxon>
        <taxon>Pucciniales</taxon>
        <taxon>Sphaerophragmiaceae</taxon>
        <taxon>Austropuccinia</taxon>
    </lineage>
</organism>
<feature type="region of interest" description="Disordered" evidence="1">
    <location>
        <begin position="286"/>
        <end position="312"/>
    </location>
</feature>
<proteinExistence type="predicted"/>